<evidence type="ECO:0000313" key="2">
    <source>
        <dbReference type="Proteomes" id="UP001497535"/>
    </source>
</evidence>
<name>A0ACB0XXB6_MELEN</name>
<accession>A0ACB0XXB6</accession>
<sequence>MCFEPFYSLPAQKSHVCNKHGRYVWDFIIKNKREKKANNYGVIGIREDGTPYAMPDGAGSSNVEHDADVRIYFSYIYILFLDFFITKLTINL</sequence>
<evidence type="ECO:0000313" key="1">
    <source>
        <dbReference type="EMBL" id="CAK5021127.1"/>
    </source>
</evidence>
<comment type="caution">
    <text evidence="1">The sequence shown here is derived from an EMBL/GenBank/DDBJ whole genome shotgun (WGS) entry which is preliminary data.</text>
</comment>
<protein>
    <submittedName>
        <fullName evidence="1">Uncharacterized protein</fullName>
    </submittedName>
</protein>
<dbReference type="Proteomes" id="UP001497535">
    <property type="component" value="Unassembled WGS sequence"/>
</dbReference>
<keyword evidence="2" id="KW-1185">Reference proteome</keyword>
<gene>
    <name evidence="1" type="ORF">MENTE1834_LOCUS4636</name>
</gene>
<proteinExistence type="predicted"/>
<reference evidence="1" key="1">
    <citation type="submission" date="2023-11" db="EMBL/GenBank/DDBJ databases">
        <authorList>
            <person name="Poullet M."/>
        </authorList>
    </citation>
    <scope>NUCLEOTIDE SEQUENCE</scope>
    <source>
        <strain evidence="1">E1834</strain>
    </source>
</reference>
<organism evidence="1 2">
    <name type="scientific">Meloidogyne enterolobii</name>
    <name type="common">Root-knot nematode worm</name>
    <name type="synonym">Meloidogyne mayaguensis</name>
    <dbReference type="NCBI Taxonomy" id="390850"/>
    <lineage>
        <taxon>Eukaryota</taxon>
        <taxon>Metazoa</taxon>
        <taxon>Ecdysozoa</taxon>
        <taxon>Nematoda</taxon>
        <taxon>Chromadorea</taxon>
        <taxon>Rhabditida</taxon>
        <taxon>Tylenchina</taxon>
        <taxon>Tylenchomorpha</taxon>
        <taxon>Tylenchoidea</taxon>
        <taxon>Meloidogynidae</taxon>
        <taxon>Meloidogyninae</taxon>
        <taxon>Meloidogyne</taxon>
    </lineage>
</organism>
<dbReference type="EMBL" id="CAVMJV010000003">
    <property type="protein sequence ID" value="CAK5021127.1"/>
    <property type="molecule type" value="Genomic_DNA"/>
</dbReference>